<dbReference type="Proteomes" id="UP001277761">
    <property type="component" value="Unassembled WGS sequence"/>
</dbReference>
<proteinExistence type="predicted"/>
<evidence type="ECO:0000313" key="2">
    <source>
        <dbReference type="Proteomes" id="UP001277761"/>
    </source>
</evidence>
<evidence type="ECO:0000313" key="1">
    <source>
        <dbReference type="EMBL" id="MDX8151085.1"/>
    </source>
</evidence>
<organism evidence="1 2">
    <name type="scientific">Patulibacter brassicae</name>
    <dbReference type="NCBI Taxonomy" id="1705717"/>
    <lineage>
        <taxon>Bacteria</taxon>
        <taxon>Bacillati</taxon>
        <taxon>Actinomycetota</taxon>
        <taxon>Thermoleophilia</taxon>
        <taxon>Solirubrobacterales</taxon>
        <taxon>Patulibacteraceae</taxon>
        <taxon>Patulibacter</taxon>
    </lineage>
</organism>
<dbReference type="RefSeq" id="WP_319953238.1">
    <property type="nucleotide sequence ID" value="NZ_JAXAVX010000002.1"/>
</dbReference>
<comment type="caution">
    <text evidence="1">The sequence shown here is derived from an EMBL/GenBank/DDBJ whole genome shotgun (WGS) entry which is preliminary data.</text>
</comment>
<sequence length="92" mass="10104">MLTVERHLRHPNGDVELALRVTGPLPAGALDAAGGTVEHHGDDLVVSWRWTHGMAPIDELDACARHLRRELERWAARYTAGPVHVTDPGTDI</sequence>
<accession>A0ABU4VJV2</accession>
<keyword evidence="2" id="KW-1185">Reference proteome</keyword>
<gene>
    <name evidence="1" type="ORF">SK069_05735</name>
</gene>
<reference evidence="1 2" key="1">
    <citation type="submission" date="2023-11" db="EMBL/GenBank/DDBJ databases">
        <authorList>
            <person name="Xu M."/>
            <person name="Jiang T."/>
        </authorList>
    </citation>
    <scope>NUCLEOTIDE SEQUENCE [LARGE SCALE GENOMIC DNA]</scope>
    <source>
        <strain evidence="1 2">SD</strain>
    </source>
</reference>
<name>A0ABU4VJV2_9ACTN</name>
<protein>
    <submittedName>
        <fullName evidence="1">Uncharacterized protein</fullName>
    </submittedName>
</protein>
<dbReference type="EMBL" id="JAXAVX010000002">
    <property type="protein sequence ID" value="MDX8151085.1"/>
    <property type="molecule type" value="Genomic_DNA"/>
</dbReference>